<proteinExistence type="predicted"/>
<reference evidence="1 2" key="1">
    <citation type="journal article" date="2012" name="Genome Biol.">
        <title>Sequencing three crocodilian genomes to illuminate the evolution of archosaurs and amniotes.</title>
        <authorList>
            <person name="St John J.A."/>
            <person name="Braun E.L."/>
            <person name="Isberg S.R."/>
            <person name="Miles L.G."/>
            <person name="Chong A.Y."/>
            <person name="Gongora J."/>
            <person name="Dalzell P."/>
            <person name="Moran C."/>
            <person name="Bed'hom B."/>
            <person name="Abzhanov A."/>
            <person name="Burgess S.C."/>
            <person name="Cooksey A.M."/>
            <person name="Castoe T.A."/>
            <person name="Crawford N.G."/>
            <person name="Densmore L.D."/>
            <person name="Drew J.C."/>
            <person name="Edwards S.V."/>
            <person name="Faircloth B.C."/>
            <person name="Fujita M.K."/>
            <person name="Greenwold M.J."/>
            <person name="Hoffmann F.G."/>
            <person name="Howard J.M."/>
            <person name="Iguchi T."/>
            <person name="Janes D.E."/>
            <person name="Khan S.Y."/>
            <person name="Kohno S."/>
            <person name="de Koning A.J."/>
            <person name="Lance S.L."/>
            <person name="McCarthy F.M."/>
            <person name="McCormack J.E."/>
            <person name="Merchant M.E."/>
            <person name="Peterson D.G."/>
            <person name="Pollock D.D."/>
            <person name="Pourmand N."/>
            <person name="Raney B.J."/>
            <person name="Roessler K.A."/>
            <person name="Sanford J.R."/>
            <person name="Sawyer R.H."/>
            <person name="Schmidt C.J."/>
            <person name="Triplett E.W."/>
            <person name="Tuberville T.D."/>
            <person name="Venegas-Anaya M."/>
            <person name="Howard J.T."/>
            <person name="Jarvis E.D."/>
            <person name="Guillette L.J.Jr."/>
            <person name="Glenn T.C."/>
            <person name="Green R.E."/>
            <person name="Ray D.A."/>
        </authorList>
    </citation>
    <scope>NUCLEOTIDE SEQUENCE [LARGE SCALE GENOMIC DNA]</scope>
    <source>
        <strain evidence="1">KSC_2009_1</strain>
    </source>
</reference>
<comment type="caution">
    <text evidence="1">The sequence shown here is derived from an EMBL/GenBank/DDBJ whole genome shotgun (WGS) entry which is preliminary data.</text>
</comment>
<dbReference type="Proteomes" id="UP000050525">
    <property type="component" value="Unassembled WGS sequence"/>
</dbReference>
<name>A0A151N3D4_ALLMI</name>
<protein>
    <submittedName>
        <fullName evidence="1">Uncharacterized protein</fullName>
    </submittedName>
</protein>
<sequence length="70" mass="7937">MCVPQDLYTATRLDFIVLGCNPVSYLSHPGTDFRLAKCASFLHIQRLKASVYKGRRAGVVATHYFRLPCY</sequence>
<gene>
    <name evidence="1" type="ORF">Y1Q_0016557</name>
</gene>
<dbReference type="AlphaFoldDB" id="A0A151N3D4"/>
<organism evidence="1 2">
    <name type="scientific">Alligator mississippiensis</name>
    <name type="common">American alligator</name>
    <dbReference type="NCBI Taxonomy" id="8496"/>
    <lineage>
        <taxon>Eukaryota</taxon>
        <taxon>Metazoa</taxon>
        <taxon>Chordata</taxon>
        <taxon>Craniata</taxon>
        <taxon>Vertebrata</taxon>
        <taxon>Euteleostomi</taxon>
        <taxon>Archelosauria</taxon>
        <taxon>Archosauria</taxon>
        <taxon>Crocodylia</taxon>
        <taxon>Alligatoridae</taxon>
        <taxon>Alligatorinae</taxon>
        <taxon>Alligator</taxon>
    </lineage>
</organism>
<evidence type="ECO:0000313" key="1">
    <source>
        <dbReference type="EMBL" id="KYO31237.1"/>
    </source>
</evidence>
<dbReference type="EMBL" id="AKHW03004113">
    <property type="protein sequence ID" value="KYO31237.1"/>
    <property type="molecule type" value="Genomic_DNA"/>
</dbReference>
<keyword evidence="2" id="KW-1185">Reference proteome</keyword>
<evidence type="ECO:0000313" key="2">
    <source>
        <dbReference type="Proteomes" id="UP000050525"/>
    </source>
</evidence>
<accession>A0A151N3D4</accession>